<organism evidence="2 3">
    <name type="scientific">Aspergillus pseudonomiae</name>
    <dbReference type="NCBI Taxonomy" id="1506151"/>
    <lineage>
        <taxon>Eukaryota</taxon>
        <taxon>Fungi</taxon>
        <taxon>Dikarya</taxon>
        <taxon>Ascomycota</taxon>
        <taxon>Pezizomycotina</taxon>
        <taxon>Eurotiomycetes</taxon>
        <taxon>Eurotiomycetidae</taxon>
        <taxon>Eurotiales</taxon>
        <taxon>Aspergillaceae</taxon>
        <taxon>Aspergillus</taxon>
        <taxon>Aspergillus subgen. Circumdati</taxon>
    </lineage>
</organism>
<evidence type="ECO:0008006" key="4">
    <source>
        <dbReference type="Google" id="ProtNLM"/>
    </source>
</evidence>
<evidence type="ECO:0000256" key="1">
    <source>
        <dbReference type="SAM" id="MobiDB-lite"/>
    </source>
</evidence>
<gene>
    <name evidence="2" type="ORF">BDV37DRAFT_265137</name>
</gene>
<dbReference type="GO" id="GO:0005739">
    <property type="term" value="C:mitochondrion"/>
    <property type="evidence" value="ECO:0007669"/>
    <property type="project" value="TreeGrafter"/>
</dbReference>
<dbReference type="OrthoDB" id="10003767at2759"/>
<proteinExistence type="predicted"/>
<dbReference type="GeneID" id="43668432"/>
<feature type="region of interest" description="Disordered" evidence="1">
    <location>
        <begin position="64"/>
        <end position="95"/>
    </location>
</feature>
<dbReference type="RefSeq" id="XP_031934990.1">
    <property type="nucleotide sequence ID" value="XM_032083741.1"/>
</dbReference>
<sequence>MNMPILRHPGNSHSLILHRNLMLINPDLNPSNVFVSDTCEVSCIVNWQHSSILPLLLTAGNPPLFENPDSEPPKGLEKPSLPENYSSLSPEEQSNADELHRRRMLFYMYMVFNGRDNKAHLEALRYPLMSLRQHIVDRAGRQWSGNVITLKGALIRLTEHVLKGTGLRRRYCSSIGGLFWMTQEKMDGSGMNRTKQLWRLTRS</sequence>
<reference evidence="2 3" key="1">
    <citation type="submission" date="2019-04" db="EMBL/GenBank/DDBJ databases">
        <authorList>
            <consortium name="DOE Joint Genome Institute"/>
            <person name="Mondo S."/>
            <person name="Kjaerbolling I."/>
            <person name="Vesth T."/>
            <person name="Frisvad J.C."/>
            <person name="Nybo J.L."/>
            <person name="Theobald S."/>
            <person name="Kildgaard S."/>
            <person name="Isbrandt T."/>
            <person name="Kuo A."/>
            <person name="Sato A."/>
            <person name="Lyhne E.K."/>
            <person name="Kogle M.E."/>
            <person name="Wiebenga A."/>
            <person name="Kun R.S."/>
            <person name="Lubbers R.J."/>
            <person name="Makela M.R."/>
            <person name="Barry K."/>
            <person name="Chovatia M."/>
            <person name="Clum A."/>
            <person name="Daum C."/>
            <person name="Haridas S."/>
            <person name="He G."/>
            <person name="LaButti K."/>
            <person name="Lipzen A."/>
            <person name="Riley R."/>
            <person name="Salamov A."/>
            <person name="Simmons B.A."/>
            <person name="Magnuson J.K."/>
            <person name="Henrissat B."/>
            <person name="Mortensen U.H."/>
            <person name="Larsen T.O."/>
            <person name="Devries R.P."/>
            <person name="Grigoriev I.V."/>
            <person name="Machida M."/>
            <person name="Baker S.E."/>
            <person name="Andersen M.R."/>
            <person name="Cantor M.N."/>
            <person name="Hua S.X."/>
        </authorList>
    </citation>
    <scope>NUCLEOTIDE SEQUENCE [LARGE SCALE GENOMIC DNA]</scope>
    <source>
        <strain evidence="2 3">CBS 119388</strain>
    </source>
</reference>
<protein>
    <recommendedName>
        <fullName evidence="4">Protein kinase domain-containing protein</fullName>
    </recommendedName>
</protein>
<evidence type="ECO:0000313" key="3">
    <source>
        <dbReference type="Proteomes" id="UP000325579"/>
    </source>
</evidence>
<dbReference type="PANTHER" id="PTHR36091">
    <property type="entry name" value="ALTERED INHERITANCE OF MITOCHONDRIA PROTEIN 9, MITOCHONDRIAL"/>
    <property type="match status" value="1"/>
</dbReference>
<dbReference type="Proteomes" id="UP000325579">
    <property type="component" value="Unassembled WGS sequence"/>
</dbReference>
<evidence type="ECO:0000313" key="2">
    <source>
        <dbReference type="EMBL" id="KAE8397671.1"/>
    </source>
</evidence>
<keyword evidence="3" id="KW-1185">Reference proteome</keyword>
<dbReference type="InterPro" id="IPR051035">
    <property type="entry name" value="Mito_inheritance_9"/>
</dbReference>
<dbReference type="AlphaFoldDB" id="A0A5N7CU81"/>
<feature type="compositionally biased region" description="Polar residues" evidence="1">
    <location>
        <begin position="83"/>
        <end position="93"/>
    </location>
</feature>
<accession>A0A5N7CU81</accession>
<name>A0A5N7CU81_9EURO</name>
<dbReference type="EMBL" id="ML736883">
    <property type="protein sequence ID" value="KAE8397671.1"/>
    <property type="molecule type" value="Genomic_DNA"/>
</dbReference>
<dbReference type="PANTHER" id="PTHR36091:SF2">
    <property type="entry name" value="AMINOGLYCOSIDE PHOSPHOTRANSFERASE DOMAIN-CONTAINING PROTEIN"/>
    <property type="match status" value="1"/>
</dbReference>